<dbReference type="Proteomes" id="UP000887013">
    <property type="component" value="Unassembled WGS sequence"/>
</dbReference>
<keyword evidence="2" id="KW-1185">Reference proteome</keyword>
<evidence type="ECO:0000313" key="1">
    <source>
        <dbReference type="EMBL" id="GFT94989.1"/>
    </source>
</evidence>
<dbReference type="EMBL" id="BMAW01075097">
    <property type="protein sequence ID" value="GFT94989.1"/>
    <property type="molecule type" value="Genomic_DNA"/>
</dbReference>
<accession>A0A8X6Q1B7</accession>
<comment type="caution">
    <text evidence="1">The sequence shown here is derived from an EMBL/GenBank/DDBJ whole genome shotgun (WGS) entry which is preliminary data.</text>
</comment>
<proteinExistence type="predicted"/>
<dbReference type="AlphaFoldDB" id="A0A8X6Q1B7"/>
<protein>
    <submittedName>
        <fullName evidence="1">Uncharacterized protein</fullName>
    </submittedName>
</protein>
<organism evidence="1 2">
    <name type="scientific">Nephila pilipes</name>
    <name type="common">Giant wood spider</name>
    <name type="synonym">Nephila maculata</name>
    <dbReference type="NCBI Taxonomy" id="299642"/>
    <lineage>
        <taxon>Eukaryota</taxon>
        <taxon>Metazoa</taxon>
        <taxon>Ecdysozoa</taxon>
        <taxon>Arthropoda</taxon>
        <taxon>Chelicerata</taxon>
        <taxon>Arachnida</taxon>
        <taxon>Araneae</taxon>
        <taxon>Araneomorphae</taxon>
        <taxon>Entelegynae</taxon>
        <taxon>Araneoidea</taxon>
        <taxon>Nephilidae</taxon>
        <taxon>Nephila</taxon>
    </lineage>
</organism>
<sequence>MSCEKSSAEKDGIFGRRIVSTPGRERHLVQCAGTEDDAGRKTLRGIVLQIDSGKCSVHFSSES</sequence>
<gene>
    <name evidence="1" type="ORF">NPIL_198511</name>
</gene>
<name>A0A8X6Q1B7_NEPPI</name>
<feature type="non-terminal residue" evidence="1">
    <location>
        <position position="63"/>
    </location>
</feature>
<reference evidence="1" key="1">
    <citation type="submission" date="2020-08" db="EMBL/GenBank/DDBJ databases">
        <title>Multicomponent nature underlies the extraordinary mechanical properties of spider dragline silk.</title>
        <authorList>
            <person name="Kono N."/>
            <person name="Nakamura H."/>
            <person name="Mori M."/>
            <person name="Yoshida Y."/>
            <person name="Ohtoshi R."/>
            <person name="Malay A.D."/>
            <person name="Moran D.A.P."/>
            <person name="Tomita M."/>
            <person name="Numata K."/>
            <person name="Arakawa K."/>
        </authorList>
    </citation>
    <scope>NUCLEOTIDE SEQUENCE</scope>
</reference>
<evidence type="ECO:0000313" key="2">
    <source>
        <dbReference type="Proteomes" id="UP000887013"/>
    </source>
</evidence>